<evidence type="ECO:0000256" key="9">
    <source>
        <dbReference type="ARBA" id="ARBA00046480"/>
    </source>
</evidence>
<dbReference type="Pfam" id="PF00137">
    <property type="entry name" value="ATP-synt_C"/>
    <property type="match status" value="2"/>
</dbReference>
<protein>
    <submittedName>
        <fullName evidence="13">V-type proton ATPase 16 kDa proteolipid subunit</fullName>
    </submittedName>
</protein>
<gene>
    <name evidence="13" type="ORF">TCON_2138</name>
</gene>
<organism evidence="13 14">
    <name type="scientific">Astathelohania contejeani</name>
    <dbReference type="NCBI Taxonomy" id="164912"/>
    <lineage>
        <taxon>Eukaryota</taxon>
        <taxon>Fungi</taxon>
        <taxon>Fungi incertae sedis</taxon>
        <taxon>Microsporidia</taxon>
        <taxon>Astathelohaniidae</taxon>
        <taxon>Astathelohania</taxon>
    </lineage>
</organism>
<proteinExistence type="inferred from homology"/>
<keyword evidence="6 10" id="KW-0406">Ion transport</keyword>
<evidence type="ECO:0000256" key="1">
    <source>
        <dbReference type="ARBA" id="ARBA00004141"/>
    </source>
</evidence>
<feature type="domain" description="V-ATPase proteolipid subunit C-like" evidence="12">
    <location>
        <begin position="88"/>
        <end position="146"/>
    </location>
</feature>
<keyword evidence="7 10" id="KW-0472">Membrane</keyword>
<feature type="domain" description="V-ATPase proteolipid subunit C-like" evidence="12">
    <location>
        <begin position="13"/>
        <end position="71"/>
    </location>
</feature>
<keyword evidence="5 10" id="KW-1133">Transmembrane helix</keyword>
<evidence type="ECO:0000259" key="12">
    <source>
        <dbReference type="Pfam" id="PF00137"/>
    </source>
</evidence>
<evidence type="ECO:0000256" key="6">
    <source>
        <dbReference type="ARBA" id="ARBA00023065"/>
    </source>
</evidence>
<dbReference type="PRINTS" id="PR00122">
    <property type="entry name" value="VACATPASE"/>
</dbReference>
<feature type="transmembrane region" description="Helical" evidence="10">
    <location>
        <begin position="51"/>
        <end position="73"/>
    </location>
</feature>
<evidence type="ECO:0000256" key="7">
    <source>
        <dbReference type="ARBA" id="ARBA00023136"/>
    </source>
</evidence>
<dbReference type="Gene3D" id="1.20.120.610">
    <property type="entry name" value="lithium bound rotor ring of v- atpase"/>
    <property type="match status" value="1"/>
</dbReference>
<dbReference type="InterPro" id="IPR002379">
    <property type="entry name" value="ATPase_proteolipid_c-like_dom"/>
</dbReference>
<feature type="transmembrane region" description="Helical" evidence="10">
    <location>
        <begin position="122"/>
        <end position="143"/>
    </location>
</feature>
<comment type="similarity">
    <text evidence="2 10">Belongs to the V-ATPase proteolipid subunit family.</text>
</comment>
<accession>A0ABQ7HWV3</accession>
<evidence type="ECO:0000256" key="8">
    <source>
        <dbReference type="ARBA" id="ARBA00045519"/>
    </source>
</evidence>
<feature type="transmembrane region" description="Helical" evidence="10">
    <location>
        <begin position="85"/>
        <end position="102"/>
    </location>
</feature>
<keyword evidence="11" id="KW-0732">Signal</keyword>
<evidence type="ECO:0000256" key="10">
    <source>
        <dbReference type="RuleBase" id="RU363060"/>
    </source>
</evidence>
<feature type="signal peptide" evidence="11">
    <location>
        <begin position="1"/>
        <end position="29"/>
    </location>
</feature>
<dbReference type="PROSITE" id="PS51257">
    <property type="entry name" value="PROKAR_LIPOPROTEIN"/>
    <property type="match status" value="1"/>
</dbReference>
<comment type="subunit">
    <text evidence="9 10">V-ATPase is a heteromultimeric enzyme composed of a peripheral catalytic V1 complex (components A to H) attached to an integral membrane V0 proton pore complex (components: a, c, c', c'', d, e, f and VOA1). The decameric c-ring forms the proton-conducting pore, and is composed of eight proteolipid subunits c, one subunit c' and one subunit c''.</text>
</comment>
<feature type="chain" id="PRO_5046067572" evidence="11">
    <location>
        <begin position="30"/>
        <end position="149"/>
    </location>
</feature>
<evidence type="ECO:0000313" key="13">
    <source>
        <dbReference type="EMBL" id="KAF7682647.1"/>
    </source>
</evidence>
<comment type="function">
    <text evidence="10">Proton-conducting pore forming of the V0 complex of vacuolar(H+)-ATPase (V-ATPase), a multisubunit enzyme composed of a peripheral complex (V1) that hydrolyzes ATP and a membrane integral complex (V0) that translocates protons. V-ATPase is responsible for acidifying and maintaining the pH of intracellular compartments.</text>
</comment>
<reference evidence="13 14" key="1">
    <citation type="submission" date="2019-01" db="EMBL/GenBank/DDBJ databases">
        <title>Genomes sequencing and comparative genomics of infectious freshwater microsporidia, Cucumispora dikerogammari and Thelohania contejeani.</title>
        <authorList>
            <person name="Cormier A."/>
            <person name="Giraud I."/>
            <person name="Wattier R."/>
            <person name="Teixeira M."/>
            <person name="Grandjean F."/>
            <person name="Rigaud T."/>
            <person name="Cordaux R."/>
        </authorList>
    </citation>
    <scope>NUCLEOTIDE SEQUENCE [LARGE SCALE GENOMIC DNA]</scope>
    <source>
        <strain evidence="13">T1</strain>
        <tissue evidence="13">Spores</tissue>
    </source>
</reference>
<evidence type="ECO:0000256" key="3">
    <source>
        <dbReference type="ARBA" id="ARBA00022448"/>
    </source>
</evidence>
<evidence type="ECO:0000256" key="11">
    <source>
        <dbReference type="SAM" id="SignalP"/>
    </source>
</evidence>
<dbReference type="SUPFAM" id="SSF81333">
    <property type="entry name" value="F1F0 ATP synthase subunit C"/>
    <property type="match status" value="2"/>
</dbReference>
<keyword evidence="4 10" id="KW-0812">Transmembrane</keyword>
<name>A0ABQ7HWV3_9MICR</name>
<evidence type="ECO:0000313" key="14">
    <source>
        <dbReference type="Proteomes" id="UP001516464"/>
    </source>
</evidence>
<dbReference type="Proteomes" id="UP001516464">
    <property type="component" value="Unassembled WGS sequence"/>
</dbReference>
<comment type="function">
    <text evidence="8">Proton-conducting pore forming subunit of the V0 complex of vacuolar(H+)-ATPase (V-ATPase), a multisubunit enzyme composed of a peripheral complex (V1) that hydrolyzes ATP and a membrane integral complex (V0) that translocates protons. V-ATPase is responsible for acidifying and maintaining the pH of intracellular compartments.</text>
</comment>
<sequence length="149" mass="16022">MDEKLFAAILLSFGLSLLVLLSAYGCSEAIGVMGAASVSCAQKKSIIPQAYISVIFASTGFLYAFIIAMMIVLKVDDKYSLNSGYKHFGACLMYGISGFVNGKAMGMVSKPAFKTLVKVPSFFISFMLILATIEASLIMSLVMSMMTIF</sequence>
<dbReference type="EMBL" id="SBIQ01000208">
    <property type="protein sequence ID" value="KAF7682647.1"/>
    <property type="molecule type" value="Genomic_DNA"/>
</dbReference>
<keyword evidence="3 10" id="KW-0813">Transport</keyword>
<evidence type="ECO:0000256" key="2">
    <source>
        <dbReference type="ARBA" id="ARBA00007296"/>
    </source>
</evidence>
<keyword evidence="14" id="KW-1185">Reference proteome</keyword>
<dbReference type="InterPro" id="IPR035921">
    <property type="entry name" value="F/V-ATP_Csub_sf"/>
</dbReference>
<comment type="subcellular location">
    <subcellularLocation>
        <location evidence="1">Membrane</location>
        <topology evidence="1">Multi-pass membrane protein</topology>
    </subcellularLocation>
</comment>
<evidence type="ECO:0000256" key="4">
    <source>
        <dbReference type="ARBA" id="ARBA00022692"/>
    </source>
</evidence>
<comment type="caution">
    <text evidence="13">The sequence shown here is derived from an EMBL/GenBank/DDBJ whole genome shotgun (WGS) entry which is preliminary data.</text>
</comment>
<evidence type="ECO:0000256" key="5">
    <source>
        <dbReference type="ARBA" id="ARBA00022989"/>
    </source>
</evidence>
<dbReference type="InterPro" id="IPR000245">
    <property type="entry name" value="ATPase_proteolipid_csu"/>
</dbReference>